<accession>A0AA38MR20</accession>
<sequence>MTWRRGRPQGRRFLSGSGPGAQWLTVFPRHALDKELVLERRWIGVLCSRRHQLLPPEPGFRPPPRGPAVPFRAQKSRCPCKYRVCIIRHCDLSPTWHNSGNWPASGGLGPLRRRSVHVQLLRLIIS</sequence>
<comment type="caution">
    <text evidence="1">The sequence shown here is derived from an EMBL/GenBank/DDBJ whole genome shotgun (WGS) entry which is preliminary data.</text>
</comment>
<keyword evidence="2" id="KW-1185">Reference proteome</keyword>
<dbReference type="EMBL" id="JALNTZ010000001">
    <property type="protein sequence ID" value="KAJ3664479.1"/>
    <property type="molecule type" value="Genomic_DNA"/>
</dbReference>
<name>A0AA38MR20_9CUCU</name>
<evidence type="ECO:0000313" key="1">
    <source>
        <dbReference type="EMBL" id="KAJ3664479.1"/>
    </source>
</evidence>
<dbReference type="AlphaFoldDB" id="A0AA38MR20"/>
<proteinExistence type="predicted"/>
<protein>
    <submittedName>
        <fullName evidence="1">Uncharacterized protein</fullName>
    </submittedName>
</protein>
<gene>
    <name evidence="1" type="ORF">Zmor_000042</name>
</gene>
<dbReference type="Proteomes" id="UP001168821">
    <property type="component" value="Unassembled WGS sequence"/>
</dbReference>
<organism evidence="1 2">
    <name type="scientific">Zophobas morio</name>
    <dbReference type="NCBI Taxonomy" id="2755281"/>
    <lineage>
        <taxon>Eukaryota</taxon>
        <taxon>Metazoa</taxon>
        <taxon>Ecdysozoa</taxon>
        <taxon>Arthropoda</taxon>
        <taxon>Hexapoda</taxon>
        <taxon>Insecta</taxon>
        <taxon>Pterygota</taxon>
        <taxon>Neoptera</taxon>
        <taxon>Endopterygota</taxon>
        <taxon>Coleoptera</taxon>
        <taxon>Polyphaga</taxon>
        <taxon>Cucujiformia</taxon>
        <taxon>Tenebrionidae</taxon>
        <taxon>Zophobas</taxon>
    </lineage>
</organism>
<reference evidence="1" key="1">
    <citation type="journal article" date="2023" name="G3 (Bethesda)">
        <title>Whole genome assemblies of Zophobas morio and Tenebrio molitor.</title>
        <authorList>
            <person name="Kaur S."/>
            <person name="Stinson S.A."/>
            <person name="diCenzo G.C."/>
        </authorList>
    </citation>
    <scope>NUCLEOTIDE SEQUENCE</scope>
    <source>
        <strain evidence="1">QUZm001</strain>
    </source>
</reference>
<evidence type="ECO:0000313" key="2">
    <source>
        <dbReference type="Proteomes" id="UP001168821"/>
    </source>
</evidence>